<keyword evidence="4" id="KW-1185">Reference proteome</keyword>
<evidence type="ECO:0000313" key="4">
    <source>
        <dbReference type="Proteomes" id="UP000694546"/>
    </source>
</evidence>
<feature type="domain" description="Gelsolin-like" evidence="2">
    <location>
        <begin position="25"/>
        <end position="86"/>
    </location>
</feature>
<keyword evidence="1" id="KW-0009">Actin-binding</keyword>
<dbReference type="Pfam" id="PF00626">
    <property type="entry name" value="Gelsolin"/>
    <property type="match status" value="5"/>
</dbReference>
<dbReference type="GO" id="GO:0007417">
    <property type="term" value="P:central nervous system development"/>
    <property type="evidence" value="ECO:0007669"/>
    <property type="project" value="TreeGrafter"/>
</dbReference>
<feature type="domain" description="Gelsolin-like" evidence="2">
    <location>
        <begin position="155"/>
        <end position="228"/>
    </location>
</feature>
<accession>A0A8C5FUS1</accession>
<feature type="domain" description="Gelsolin-like" evidence="2">
    <location>
        <begin position="601"/>
        <end position="673"/>
    </location>
</feature>
<feature type="domain" description="Gelsolin-like" evidence="2">
    <location>
        <begin position="389"/>
        <end position="467"/>
    </location>
</feature>
<evidence type="ECO:0000313" key="3">
    <source>
        <dbReference type="Ensembl" id="ENSGMOP00000062732.1"/>
    </source>
</evidence>
<dbReference type="CDD" id="cd11288">
    <property type="entry name" value="gelsolin_S5_like"/>
    <property type="match status" value="1"/>
</dbReference>
<proteinExistence type="predicted"/>
<dbReference type="GO" id="GO:0015629">
    <property type="term" value="C:actin cytoskeleton"/>
    <property type="evidence" value="ECO:0007669"/>
    <property type="project" value="TreeGrafter"/>
</dbReference>
<dbReference type="SUPFAM" id="SSF82754">
    <property type="entry name" value="C-terminal, gelsolin-like domain of Sec23/24"/>
    <property type="match status" value="1"/>
</dbReference>
<organism evidence="3 4">
    <name type="scientific">Gadus morhua</name>
    <name type="common">Atlantic cod</name>
    <dbReference type="NCBI Taxonomy" id="8049"/>
    <lineage>
        <taxon>Eukaryota</taxon>
        <taxon>Metazoa</taxon>
        <taxon>Chordata</taxon>
        <taxon>Craniata</taxon>
        <taxon>Vertebrata</taxon>
        <taxon>Euteleostomi</taxon>
        <taxon>Actinopterygii</taxon>
        <taxon>Neopterygii</taxon>
        <taxon>Teleostei</taxon>
        <taxon>Neoteleostei</taxon>
        <taxon>Acanthomorphata</taxon>
        <taxon>Zeiogadaria</taxon>
        <taxon>Gadariae</taxon>
        <taxon>Gadiformes</taxon>
        <taxon>Gadoidei</taxon>
        <taxon>Gadidae</taxon>
        <taxon>Gadus</taxon>
    </lineage>
</organism>
<dbReference type="CDD" id="cd11292">
    <property type="entry name" value="gelsolin_S3_like"/>
    <property type="match status" value="1"/>
</dbReference>
<dbReference type="GO" id="GO:0030031">
    <property type="term" value="P:cell projection assembly"/>
    <property type="evidence" value="ECO:0007669"/>
    <property type="project" value="TreeGrafter"/>
</dbReference>
<feature type="domain" description="Gelsolin-like" evidence="2">
    <location>
        <begin position="249"/>
        <end position="321"/>
    </location>
</feature>
<dbReference type="Proteomes" id="UP000694546">
    <property type="component" value="Chromosome 12"/>
</dbReference>
<dbReference type="GO" id="GO:0005737">
    <property type="term" value="C:cytoplasm"/>
    <property type="evidence" value="ECO:0007669"/>
    <property type="project" value="TreeGrafter"/>
</dbReference>
<dbReference type="InterPro" id="IPR007122">
    <property type="entry name" value="Villin/Gelsolin"/>
</dbReference>
<dbReference type="Ensembl" id="ENSGMOT00000068262.1">
    <property type="protein sequence ID" value="ENSGMOP00000062732.1"/>
    <property type="gene ID" value="ENSGMOG00000007706.2"/>
</dbReference>
<dbReference type="PRINTS" id="PR00597">
    <property type="entry name" value="GELSOLIN"/>
</dbReference>
<reference evidence="3" key="2">
    <citation type="submission" date="2025-09" db="UniProtKB">
        <authorList>
            <consortium name="Ensembl"/>
        </authorList>
    </citation>
    <scope>IDENTIFICATION</scope>
</reference>
<dbReference type="InterPro" id="IPR007123">
    <property type="entry name" value="Gelsolin-like_dom"/>
</dbReference>
<evidence type="ECO:0000256" key="1">
    <source>
        <dbReference type="ARBA" id="ARBA00023203"/>
    </source>
</evidence>
<dbReference type="InterPro" id="IPR036180">
    <property type="entry name" value="Gelsolin-like_dom_sf"/>
</dbReference>
<dbReference type="CDD" id="cd11293">
    <property type="entry name" value="gelsolin_S4_like"/>
    <property type="match status" value="1"/>
</dbReference>
<evidence type="ECO:0000259" key="2">
    <source>
        <dbReference type="Pfam" id="PF00626"/>
    </source>
</evidence>
<reference evidence="3" key="1">
    <citation type="submission" date="2025-08" db="UniProtKB">
        <authorList>
            <consortium name="Ensembl"/>
        </authorList>
    </citation>
    <scope>IDENTIFICATION</scope>
</reference>
<dbReference type="Gene3D" id="3.40.20.10">
    <property type="entry name" value="Severin"/>
    <property type="match status" value="6"/>
</dbReference>
<sequence>MAHKEFQIAGKKPGLQVWRLEKMDLKPVPSEAYGYFFTGDSYILLYTTKAPSYYIHMWLGSESSADEQGAAAIFATQMDEFLGGGPPSKHAQGHFGSNNCLSHSPRYVGVMVCLVYSGLSGLPPQKGGAASGFKHVKTNDVTAKRLLHLKGRRIIRATEVEMSWDSFNNNDCFIIDLGKDIYQWCGSKCNRYERLKSTTVAIGIRDNERSGRSDLHMVDEGDESDEIIEVSRVCISDATGSMKATLVSEASPFKQADLLLTECYLLDNQADKKLFVWKGPSANAAERNAAMNAAQQYIKQKNYPMHTQIQILPGGGESTLFKQFFCDWKAKYDTTGPGEAYTIGSIAVVEQIPFDATALHNNQAMAAQHNMVDDGSGEVKIWRVEEGEKVAVEQSSYGQFFGGDCYLILYSYSLGGRRQHIIYIWQGLKCSQGELTASAFLTVTLDDEMGGTPVQVRVTQGQEPAHLVSLFKEKPMMLFLGGTSRKGGQSQLHLNSPNSHASLPSAAFLNTNDVFVLKSEGSAFMWRGLGSTEEEEAAAKYVADYLGGSLKEVKEGGEPAAFWSALGGKKEYQTSKSLQNMVKPPRLFGCSNKTGRLIAEEVPGELTQMDLAPDDIMLLDTWDQIFLWIGKDANDVEKKGAPKIATDYVSSDPSGRGPIPVTTIKQGSEPPTFTGWFQAWDPKMGDNVMANFT</sequence>
<dbReference type="SMART" id="SM00262">
    <property type="entry name" value="GEL"/>
    <property type="match status" value="6"/>
</dbReference>
<dbReference type="InterPro" id="IPR029006">
    <property type="entry name" value="ADF-H/Gelsolin-like_dom_sf"/>
</dbReference>
<dbReference type="PANTHER" id="PTHR11977">
    <property type="entry name" value="VILLIN"/>
    <property type="match status" value="1"/>
</dbReference>
<dbReference type="GO" id="GO:0005546">
    <property type="term" value="F:phosphatidylinositol-4,5-bisphosphate binding"/>
    <property type="evidence" value="ECO:0007669"/>
    <property type="project" value="TreeGrafter"/>
</dbReference>
<dbReference type="GO" id="GO:0051016">
    <property type="term" value="P:barbed-end actin filament capping"/>
    <property type="evidence" value="ECO:0007669"/>
    <property type="project" value="TreeGrafter"/>
</dbReference>
<dbReference type="GO" id="GO:0051014">
    <property type="term" value="P:actin filament severing"/>
    <property type="evidence" value="ECO:0007669"/>
    <property type="project" value="TreeGrafter"/>
</dbReference>
<dbReference type="GO" id="GO:0008154">
    <property type="term" value="P:actin polymerization or depolymerization"/>
    <property type="evidence" value="ECO:0007669"/>
    <property type="project" value="TreeGrafter"/>
</dbReference>
<dbReference type="AlphaFoldDB" id="A0A8C5FUS1"/>
<dbReference type="PANTHER" id="PTHR11977:SF27">
    <property type="entry name" value="SCINDERIN LIKE A-RELATED"/>
    <property type="match status" value="1"/>
</dbReference>
<name>A0A8C5FUS1_GADMO</name>
<dbReference type="CDD" id="cd11289">
    <property type="entry name" value="gelsolin_S2_like"/>
    <property type="match status" value="1"/>
</dbReference>
<dbReference type="GO" id="GO:0051015">
    <property type="term" value="F:actin filament binding"/>
    <property type="evidence" value="ECO:0007669"/>
    <property type="project" value="InterPro"/>
</dbReference>
<dbReference type="CDD" id="cd11291">
    <property type="entry name" value="gelsolin_S6_like"/>
    <property type="match status" value="1"/>
</dbReference>
<protein>
    <submittedName>
        <fullName evidence="3">Scinderin like a</fullName>
    </submittedName>
</protein>
<dbReference type="GeneTree" id="ENSGT00940000164612"/>
<dbReference type="SUPFAM" id="SSF55753">
    <property type="entry name" value="Actin depolymerizing proteins"/>
    <property type="match status" value="5"/>
</dbReference>